<feature type="compositionally biased region" description="Low complexity" evidence="1">
    <location>
        <begin position="17"/>
        <end position="28"/>
    </location>
</feature>
<dbReference type="KEGG" id="oar:OA238_c06410"/>
<dbReference type="HOGENOM" id="CLU_113667_0_0_5"/>
<dbReference type="EMBL" id="CP003742">
    <property type="protein sequence ID" value="AGI70868.1"/>
    <property type="molecule type" value="Genomic_DNA"/>
</dbReference>
<sequence length="191" mass="20366">MGEIKQQLYAEAEADELAASQTTTALATPEPDPASRQDAIEGQLTAMAPAVEVDQLAAAPPPEPVANAPEQVIIPTPQTVPDVTETVAPVWRDEVSYTLAPTEGVEVKLVMVAGAVAEFYWTANGSVVAYDTHGDGDSSISYEKGRGVADQTGTLTAAFNGNHGWFWRNRTEATVTITLFVRGDYSEMKLP</sequence>
<name>M9RGL0_9RHOB</name>
<evidence type="ECO:0008006" key="4">
    <source>
        <dbReference type="Google" id="ProtNLM"/>
    </source>
</evidence>
<dbReference type="Proteomes" id="UP000004688">
    <property type="component" value="Chromosome"/>
</dbReference>
<feature type="region of interest" description="Disordered" evidence="1">
    <location>
        <begin position="15"/>
        <end position="39"/>
    </location>
</feature>
<dbReference type="eggNOG" id="ENOG502ZREC">
    <property type="taxonomic scope" value="Bacteria"/>
</dbReference>
<reference evidence="2 3" key="1">
    <citation type="journal article" date="2013" name="PLoS ONE">
        <title>Poles Apart: Arctic and Antarctic Octadecabacter strains Share High Genome Plasticity and a New Type of Xanthorhodopsin.</title>
        <authorList>
            <person name="Vollmers J."/>
            <person name="Voget S."/>
            <person name="Dietrich S."/>
            <person name="Gollnow K."/>
            <person name="Smits M."/>
            <person name="Meyer K."/>
            <person name="Brinkhoff T."/>
            <person name="Simon M."/>
            <person name="Daniel R."/>
        </authorList>
    </citation>
    <scope>NUCLEOTIDE SEQUENCE [LARGE SCALE GENOMIC DNA]</scope>
    <source>
        <strain evidence="2 3">238</strain>
    </source>
</reference>
<dbReference type="STRING" id="391616.OA238_c06410"/>
<gene>
    <name evidence="2" type="ORF">OA238_c06410</name>
</gene>
<evidence type="ECO:0000256" key="1">
    <source>
        <dbReference type="SAM" id="MobiDB-lite"/>
    </source>
</evidence>
<proteinExistence type="predicted"/>
<evidence type="ECO:0000313" key="2">
    <source>
        <dbReference type="EMBL" id="AGI70868.1"/>
    </source>
</evidence>
<evidence type="ECO:0000313" key="3">
    <source>
        <dbReference type="Proteomes" id="UP000004688"/>
    </source>
</evidence>
<organism evidence="2 3">
    <name type="scientific">Octadecabacter arcticus 238</name>
    <dbReference type="NCBI Taxonomy" id="391616"/>
    <lineage>
        <taxon>Bacteria</taxon>
        <taxon>Pseudomonadati</taxon>
        <taxon>Pseudomonadota</taxon>
        <taxon>Alphaproteobacteria</taxon>
        <taxon>Rhodobacterales</taxon>
        <taxon>Roseobacteraceae</taxon>
        <taxon>Octadecabacter</taxon>
    </lineage>
</organism>
<dbReference type="AlphaFoldDB" id="M9RGL0"/>
<dbReference type="RefSeq" id="WP_015494100.1">
    <property type="nucleotide sequence ID" value="NC_020908.1"/>
</dbReference>
<keyword evidence="3" id="KW-1185">Reference proteome</keyword>
<dbReference type="OrthoDB" id="952847at2"/>
<protein>
    <recommendedName>
        <fullName evidence="4">Transmembrane anchor protein</fullName>
    </recommendedName>
</protein>
<accession>M9RGL0</accession>